<keyword evidence="3" id="KW-0479">Metal-binding</keyword>
<protein>
    <submittedName>
        <fullName evidence="5">Uncharacterized protein</fullName>
    </submittedName>
</protein>
<evidence type="ECO:0000256" key="4">
    <source>
        <dbReference type="ARBA" id="ARBA00022801"/>
    </source>
</evidence>
<dbReference type="FunFam" id="3.20.20.140:FF:000040">
    <property type="entry name" value="Putative tatD related deoxyribonuclease"/>
    <property type="match status" value="1"/>
</dbReference>
<gene>
    <name evidence="5" type="ORF">IWQ60_005007</name>
</gene>
<evidence type="ECO:0000313" key="6">
    <source>
        <dbReference type="Proteomes" id="UP001150569"/>
    </source>
</evidence>
<evidence type="ECO:0000256" key="1">
    <source>
        <dbReference type="ARBA" id="ARBA00009275"/>
    </source>
</evidence>
<keyword evidence="2" id="KW-0540">Nuclease</keyword>
<name>A0A9W8DTE6_9FUNG</name>
<dbReference type="CDD" id="cd01310">
    <property type="entry name" value="TatD_DNAse"/>
    <property type="match status" value="1"/>
</dbReference>
<comment type="similarity">
    <text evidence="1">Belongs to the metallo-dependent hydrolases superfamily. TatD-type hydrolase family.</text>
</comment>
<proteinExistence type="inferred from homology"/>
<dbReference type="OrthoDB" id="6079689at2759"/>
<dbReference type="PANTHER" id="PTHR10060">
    <property type="entry name" value="TATD FAMILY DEOXYRIBONUCLEASE"/>
    <property type="match status" value="1"/>
</dbReference>
<dbReference type="Proteomes" id="UP001150569">
    <property type="component" value="Unassembled WGS sequence"/>
</dbReference>
<reference evidence="5" key="1">
    <citation type="submission" date="2022-07" db="EMBL/GenBank/DDBJ databases">
        <title>Phylogenomic reconstructions and comparative analyses of Kickxellomycotina fungi.</title>
        <authorList>
            <person name="Reynolds N.K."/>
            <person name="Stajich J.E."/>
            <person name="Barry K."/>
            <person name="Grigoriev I.V."/>
            <person name="Crous P."/>
            <person name="Smith M.E."/>
        </authorList>
    </citation>
    <scope>NUCLEOTIDE SEQUENCE</scope>
    <source>
        <strain evidence="5">RSA 861</strain>
    </source>
</reference>
<dbReference type="PANTHER" id="PTHR10060:SF15">
    <property type="entry name" value="DEOXYRIBONUCLEASE TATDN1"/>
    <property type="match status" value="1"/>
</dbReference>
<dbReference type="Pfam" id="PF01026">
    <property type="entry name" value="TatD_DNase"/>
    <property type="match status" value="1"/>
</dbReference>
<evidence type="ECO:0000313" key="5">
    <source>
        <dbReference type="EMBL" id="KAJ1924715.1"/>
    </source>
</evidence>
<dbReference type="Gene3D" id="3.20.20.140">
    <property type="entry name" value="Metal-dependent hydrolases"/>
    <property type="match status" value="1"/>
</dbReference>
<dbReference type="InterPro" id="IPR050891">
    <property type="entry name" value="TatD-type_Hydrolase"/>
</dbReference>
<dbReference type="AlphaFoldDB" id="A0A9W8DTE6"/>
<dbReference type="GO" id="GO:0008296">
    <property type="term" value="F:3'-5'-DNA exonuclease activity"/>
    <property type="evidence" value="ECO:0007669"/>
    <property type="project" value="TreeGrafter"/>
</dbReference>
<keyword evidence="6" id="KW-1185">Reference proteome</keyword>
<keyword evidence="4" id="KW-0378">Hydrolase</keyword>
<dbReference type="InterPro" id="IPR001130">
    <property type="entry name" value="TatD-like"/>
</dbReference>
<accession>A0A9W8DTE6</accession>
<sequence length="374" mass="41860">MHLARSAHRTATRLIPMKLIGKVGTKEPRAPGMKAMSHMATLTTTARCLTTPPFSVDHHVRIPDIGANLTDPVFRGRYRGKQGHPDDFDQMLERAKRANVSGIIVTGGSLTESREAVKLAGNYPGFLYCTVGCHPTRCLEFEQRGNPDQYYADLLATVNADAARGVVVAVGECGLDYDRLQFCPKEVQLKYFEKQFDLAERTGLPMFLHNRNTGSDFVDLMRRNRSRVSNGVVHSFTGTLAELQELLALDLYIGINGCSMKTADNIEVMRAVPIDRLMLETDAPWCDIRPTHASFPYLTRPLGHDAEDWEPATFESKKKERFVDGAMVKGRNEPCTMQDVLRVVAAARQIPVAELASQVYRNTCRVFFPKRNLD</sequence>
<comment type="caution">
    <text evidence="5">The sequence shown here is derived from an EMBL/GenBank/DDBJ whole genome shotgun (WGS) entry which is preliminary data.</text>
</comment>
<dbReference type="GO" id="GO:0046872">
    <property type="term" value="F:metal ion binding"/>
    <property type="evidence" value="ECO:0007669"/>
    <property type="project" value="UniProtKB-KW"/>
</dbReference>
<dbReference type="EMBL" id="JANBPT010000257">
    <property type="protein sequence ID" value="KAJ1924715.1"/>
    <property type="molecule type" value="Genomic_DNA"/>
</dbReference>
<evidence type="ECO:0000256" key="2">
    <source>
        <dbReference type="ARBA" id="ARBA00022722"/>
    </source>
</evidence>
<organism evidence="5 6">
    <name type="scientific">Tieghemiomyces parasiticus</name>
    <dbReference type="NCBI Taxonomy" id="78921"/>
    <lineage>
        <taxon>Eukaryota</taxon>
        <taxon>Fungi</taxon>
        <taxon>Fungi incertae sedis</taxon>
        <taxon>Zoopagomycota</taxon>
        <taxon>Kickxellomycotina</taxon>
        <taxon>Dimargaritomycetes</taxon>
        <taxon>Dimargaritales</taxon>
        <taxon>Dimargaritaceae</taxon>
        <taxon>Tieghemiomyces</taxon>
    </lineage>
</organism>
<dbReference type="GO" id="GO:0005829">
    <property type="term" value="C:cytosol"/>
    <property type="evidence" value="ECO:0007669"/>
    <property type="project" value="TreeGrafter"/>
</dbReference>
<dbReference type="SUPFAM" id="SSF51556">
    <property type="entry name" value="Metallo-dependent hydrolases"/>
    <property type="match status" value="1"/>
</dbReference>
<dbReference type="InterPro" id="IPR032466">
    <property type="entry name" value="Metal_Hydrolase"/>
</dbReference>
<evidence type="ECO:0000256" key="3">
    <source>
        <dbReference type="ARBA" id="ARBA00022723"/>
    </source>
</evidence>